<accession>A0A4V4J0L4</accession>
<organism evidence="1">
    <name type="scientific">Aureobasidium pullulans</name>
    <name type="common">Black yeast</name>
    <name type="synonym">Pullularia pullulans</name>
    <dbReference type="NCBI Taxonomy" id="5580"/>
    <lineage>
        <taxon>Eukaryota</taxon>
        <taxon>Fungi</taxon>
        <taxon>Dikarya</taxon>
        <taxon>Ascomycota</taxon>
        <taxon>Pezizomycotina</taxon>
        <taxon>Dothideomycetes</taxon>
        <taxon>Dothideomycetidae</taxon>
        <taxon>Dothideales</taxon>
        <taxon>Saccotheciaceae</taxon>
        <taxon>Aureobasidium</taxon>
    </lineage>
</organism>
<reference evidence="1" key="1">
    <citation type="submission" date="2018-10" db="EMBL/GenBank/DDBJ databases">
        <title>Fifty Aureobasidium pullulans genomes reveal a recombining polyextremotolerant generalist.</title>
        <authorList>
            <person name="Gostincar C."/>
            <person name="Turk M."/>
            <person name="Zajc J."/>
            <person name="Gunde-Cimerman N."/>
        </authorList>
    </citation>
    <scope>NUCLEOTIDE SEQUENCE [LARGE SCALE GENOMIC DNA]</scope>
    <source>
        <strain evidence="1">EXF-10085</strain>
    </source>
</reference>
<proteinExistence type="predicted"/>
<evidence type="ECO:0000313" key="1">
    <source>
        <dbReference type="EMBL" id="THX09378.1"/>
    </source>
</evidence>
<dbReference type="AlphaFoldDB" id="A0A4V4J0L4"/>
<dbReference type="EMBL" id="QZAS01000020">
    <property type="protein sequence ID" value="THX09378.1"/>
    <property type="molecule type" value="Genomic_DNA"/>
</dbReference>
<protein>
    <submittedName>
        <fullName evidence="1">Uncharacterized protein</fullName>
    </submittedName>
</protein>
<sequence length="121" mass="13642">MTSPCANFVVREYKITLMRTDPSFTPAKPTRFEDWPLGELIDGIREIEGMLADAPLLPADLKCQIHIAKLVAETMPSAEVPSKESLSFLEKFDQHIETRKSKMLGFIRELDSLTTSQLPGY</sequence>
<comment type="caution">
    <text evidence="1">The sequence shown here is derived from an EMBL/GenBank/DDBJ whole genome shotgun (WGS) entry which is preliminary data.</text>
</comment>
<gene>
    <name evidence="1" type="ORF">D6D13_05996</name>
</gene>
<name>A0A4V4J0L4_AURPU</name>